<accession>A0A177C1X1</accession>
<protein>
    <submittedName>
        <fullName evidence="1">Uncharacterized protein</fullName>
    </submittedName>
</protein>
<evidence type="ECO:0000313" key="2">
    <source>
        <dbReference type="Proteomes" id="UP000077069"/>
    </source>
</evidence>
<sequence length="415" mass="45516">MLPQCASWSFQEAQGDNCSEISCLGKHRPHHLPLALNAQSLVPLIRTITHGTAKSVLRPSTRCKPDQVEIGFGSAKAGGHRRCNSEEASETDGKALRFLAVGSKTVYMMLYRWHSIAWLFAKAHEASQSTGECSSSVKACCAEAIESSRSFPAKVAAAEMSCNPMPQGLARFTHFGPQNLDFSCKTPLSADTIPFYKPLCVLSKSATATMPIFVTIDAACSDDRPFLAKDLVEGAYPLALVSKIDFAVLRLDERIKSAQFAETGPIERPPSKDDRHKFTLWRGTVSSPDAYKFPWEYAFREHANLALMATFQAVFEHLRPLWSELETHETVSPAGFGLQFVGVGEAGWSLDQHGCLALAQLSRDGSEIEWLYVKAEVGDNQAPLPAGNVLPIDPLPTANKPLGFKKFSMTPKTRR</sequence>
<evidence type="ECO:0000313" key="1">
    <source>
        <dbReference type="EMBL" id="OAG00630.1"/>
    </source>
</evidence>
<name>A0A177C1X1_9PLEO</name>
<dbReference type="GeneID" id="28767194"/>
<dbReference type="Proteomes" id="UP000077069">
    <property type="component" value="Unassembled WGS sequence"/>
</dbReference>
<proteinExistence type="predicted"/>
<dbReference type="RefSeq" id="XP_018030995.1">
    <property type="nucleotide sequence ID" value="XM_018183708.1"/>
</dbReference>
<dbReference type="InParanoid" id="A0A177C1X1"/>
<keyword evidence="2" id="KW-1185">Reference proteome</keyword>
<dbReference type="OrthoDB" id="3767489at2759"/>
<organism evidence="1 2">
    <name type="scientific">Paraphaeosphaeria sporulosa</name>
    <dbReference type="NCBI Taxonomy" id="1460663"/>
    <lineage>
        <taxon>Eukaryota</taxon>
        <taxon>Fungi</taxon>
        <taxon>Dikarya</taxon>
        <taxon>Ascomycota</taxon>
        <taxon>Pezizomycotina</taxon>
        <taxon>Dothideomycetes</taxon>
        <taxon>Pleosporomycetidae</taxon>
        <taxon>Pleosporales</taxon>
        <taxon>Massarineae</taxon>
        <taxon>Didymosphaeriaceae</taxon>
        <taxon>Paraphaeosphaeria</taxon>
    </lineage>
</organism>
<reference evidence="1 2" key="1">
    <citation type="submission" date="2016-05" db="EMBL/GenBank/DDBJ databases">
        <title>Comparative analysis of secretome profiles of manganese(II)-oxidizing ascomycete fungi.</title>
        <authorList>
            <consortium name="DOE Joint Genome Institute"/>
            <person name="Zeiner C.A."/>
            <person name="Purvine S.O."/>
            <person name="Zink E.M."/>
            <person name="Wu S."/>
            <person name="Pasa-Tolic L."/>
            <person name="Chaput D.L."/>
            <person name="Haridas S."/>
            <person name="Grigoriev I.V."/>
            <person name="Santelli C.M."/>
            <person name="Hansel C.M."/>
        </authorList>
    </citation>
    <scope>NUCLEOTIDE SEQUENCE [LARGE SCALE GENOMIC DNA]</scope>
    <source>
        <strain evidence="1 2">AP3s5-JAC2a</strain>
    </source>
</reference>
<dbReference type="AlphaFoldDB" id="A0A177C1X1"/>
<gene>
    <name evidence="1" type="ORF">CC84DRAFT_1230825</name>
</gene>
<dbReference type="EMBL" id="KV441559">
    <property type="protein sequence ID" value="OAG00630.1"/>
    <property type="molecule type" value="Genomic_DNA"/>
</dbReference>